<evidence type="ECO:0000313" key="2">
    <source>
        <dbReference type="EMBL" id="EKX43309.1"/>
    </source>
</evidence>
<gene>
    <name evidence="2" type="ORF">GUITHDRAFT_140620</name>
</gene>
<dbReference type="EMBL" id="JH993011">
    <property type="protein sequence ID" value="EKX43309.1"/>
    <property type="molecule type" value="Genomic_DNA"/>
</dbReference>
<keyword evidence="4" id="KW-1185">Reference proteome</keyword>
<feature type="coiled-coil region" evidence="1">
    <location>
        <begin position="127"/>
        <end position="204"/>
    </location>
</feature>
<sequence length="264" mass="30615">MNKGIRYEIKSNGEVHVAHLDRRQIERRCDKVPNVGDQLVRIGRKLVPALVDEETINKIIQEESQAQTELRLVFRTDQLQEYRTVLDTSSWEAPLPDAAVEQDERNVQEDTPAAFDCLEEVEEDAASSEASETVQELKDQLRQAHATIEQQELMMERQKEEYEEELSALREESFKRVQHMQDEISHLMVENASMRKDLEQMNETFRTALSLRSSFSSMSPCEKSKESFDYINNKVYYIRLEDGRELSVDPETGKLIDSTSLILL</sequence>
<reference evidence="3" key="3">
    <citation type="submission" date="2015-06" db="UniProtKB">
        <authorList>
            <consortium name="EnsemblProtists"/>
        </authorList>
    </citation>
    <scope>IDENTIFICATION</scope>
</reference>
<reference evidence="4" key="2">
    <citation type="submission" date="2012-11" db="EMBL/GenBank/DDBJ databases">
        <authorList>
            <person name="Kuo A."/>
            <person name="Curtis B.A."/>
            <person name="Tanifuji G."/>
            <person name="Burki F."/>
            <person name="Gruber A."/>
            <person name="Irimia M."/>
            <person name="Maruyama S."/>
            <person name="Arias M.C."/>
            <person name="Ball S.G."/>
            <person name="Gile G.H."/>
            <person name="Hirakawa Y."/>
            <person name="Hopkins J.F."/>
            <person name="Rensing S.A."/>
            <person name="Schmutz J."/>
            <person name="Symeonidi A."/>
            <person name="Elias M."/>
            <person name="Eveleigh R.J."/>
            <person name="Herman E.K."/>
            <person name="Klute M.J."/>
            <person name="Nakayama T."/>
            <person name="Obornik M."/>
            <person name="Reyes-Prieto A."/>
            <person name="Armbrust E.V."/>
            <person name="Aves S.J."/>
            <person name="Beiko R.G."/>
            <person name="Coutinho P."/>
            <person name="Dacks J.B."/>
            <person name="Durnford D.G."/>
            <person name="Fast N.M."/>
            <person name="Green B.R."/>
            <person name="Grisdale C."/>
            <person name="Hempe F."/>
            <person name="Henrissat B."/>
            <person name="Hoppner M.P."/>
            <person name="Ishida K.-I."/>
            <person name="Kim E."/>
            <person name="Koreny L."/>
            <person name="Kroth P.G."/>
            <person name="Liu Y."/>
            <person name="Malik S.-B."/>
            <person name="Maier U.G."/>
            <person name="McRose D."/>
            <person name="Mock T."/>
            <person name="Neilson J.A."/>
            <person name="Onodera N.T."/>
            <person name="Poole A.M."/>
            <person name="Pritham E.J."/>
            <person name="Richards T.A."/>
            <person name="Rocap G."/>
            <person name="Roy S.W."/>
            <person name="Sarai C."/>
            <person name="Schaack S."/>
            <person name="Shirato S."/>
            <person name="Slamovits C.H."/>
            <person name="Spencer D.F."/>
            <person name="Suzuki S."/>
            <person name="Worden A.Z."/>
            <person name="Zauner S."/>
            <person name="Barry K."/>
            <person name="Bell C."/>
            <person name="Bharti A.K."/>
            <person name="Crow J.A."/>
            <person name="Grimwood J."/>
            <person name="Kramer R."/>
            <person name="Lindquist E."/>
            <person name="Lucas S."/>
            <person name="Salamov A."/>
            <person name="McFadden G.I."/>
            <person name="Lane C.E."/>
            <person name="Keeling P.J."/>
            <person name="Gray M.W."/>
            <person name="Grigoriev I.V."/>
            <person name="Archibald J.M."/>
        </authorList>
    </citation>
    <scope>NUCLEOTIDE SEQUENCE</scope>
    <source>
        <strain evidence="4">CCMP2712</strain>
    </source>
</reference>
<evidence type="ECO:0000313" key="3">
    <source>
        <dbReference type="EnsemblProtists" id="EKX43309"/>
    </source>
</evidence>
<proteinExistence type="predicted"/>
<dbReference type="HOGENOM" id="CLU_1055411_0_0_1"/>
<reference evidence="2 4" key="1">
    <citation type="journal article" date="2012" name="Nature">
        <title>Algal genomes reveal evolutionary mosaicism and the fate of nucleomorphs.</title>
        <authorList>
            <consortium name="DOE Joint Genome Institute"/>
            <person name="Curtis B.A."/>
            <person name="Tanifuji G."/>
            <person name="Burki F."/>
            <person name="Gruber A."/>
            <person name="Irimia M."/>
            <person name="Maruyama S."/>
            <person name="Arias M.C."/>
            <person name="Ball S.G."/>
            <person name="Gile G.H."/>
            <person name="Hirakawa Y."/>
            <person name="Hopkins J.F."/>
            <person name="Kuo A."/>
            <person name="Rensing S.A."/>
            <person name="Schmutz J."/>
            <person name="Symeonidi A."/>
            <person name="Elias M."/>
            <person name="Eveleigh R.J."/>
            <person name="Herman E.K."/>
            <person name="Klute M.J."/>
            <person name="Nakayama T."/>
            <person name="Obornik M."/>
            <person name="Reyes-Prieto A."/>
            <person name="Armbrust E.V."/>
            <person name="Aves S.J."/>
            <person name="Beiko R.G."/>
            <person name="Coutinho P."/>
            <person name="Dacks J.B."/>
            <person name="Durnford D.G."/>
            <person name="Fast N.M."/>
            <person name="Green B.R."/>
            <person name="Grisdale C.J."/>
            <person name="Hempel F."/>
            <person name="Henrissat B."/>
            <person name="Hoppner M.P."/>
            <person name="Ishida K."/>
            <person name="Kim E."/>
            <person name="Koreny L."/>
            <person name="Kroth P.G."/>
            <person name="Liu Y."/>
            <person name="Malik S.B."/>
            <person name="Maier U.G."/>
            <person name="McRose D."/>
            <person name="Mock T."/>
            <person name="Neilson J.A."/>
            <person name="Onodera N.T."/>
            <person name="Poole A.M."/>
            <person name="Pritham E.J."/>
            <person name="Richards T.A."/>
            <person name="Rocap G."/>
            <person name="Roy S.W."/>
            <person name="Sarai C."/>
            <person name="Schaack S."/>
            <person name="Shirato S."/>
            <person name="Slamovits C.H."/>
            <person name="Spencer D.F."/>
            <person name="Suzuki S."/>
            <person name="Worden A.Z."/>
            <person name="Zauner S."/>
            <person name="Barry K."/>
            <person name="Bell C."/>
            <person name="Bharti A.K."/>
            <person name="Crow J.A."/>
            <person name="Grimwood J."/>
            <person name="Kramer R."/>
            <person name="Lindquist E."/>
            <person name="Lucas S."/>
            <person name="Salamov A."/>
            <person name="McFadden G.I."/>
            <person name="Lane C.E."/>
            <person name="Keeling P.J."/>
            <person name="Gray M.W."/>
            <person name="Grigoriev I.V."/>
            <person name="Archibald J.M."/>
        </authorList>
    </citation>
    <scope>NUCLEOTIDE SEQUENCE</scope>
    <source>
        <strain evidence="2 4">CCMP2712</strain>
    </source>
</reference>
<accession>L1J5D1</accession>
<keyword evidence="1" id="KW-0175">Coiled coil</keyword>
<dbReference type="EnsemblProtists" id="EKX43309">
    <property type="protein sequence ID" value="EKX43309"/>
    <property type="gene ID" value="GUITHDRAFT_140620"/>
</dbReference>
<evidence type="ECO:0000313" key="4">
    <source>
        <dbReference type="Proteomes" id="UP000011087"/>
    </source>
</evidence>
<dbReference type="PaxDb" id="55529-EKX43309"/>
<dbReference type="RefSeq" id="XP_005830289.1">
    <property type="nucleotide sequence ID" value="XM_005830232.1"/>
</dbReference>
<organism evidence="2">
    <name type="scientific">Guillardia theta (strain CCMP2712)</name>
    <name type="common">Cryptophyte</name>
    <dbReference type="NCBI Taxonomy" id="905079"/>
    <lineage>
        <taxon>Eukaryota</taxon>
        <taxon>Cryptophyceae</taxon>
        <taxon>Pyrenomonadales</taxon>
        <taxon>Geminigeraceae</taxon>
        <taxon>Guillardia</taxon>
    </lineage>
</organism>
<dbReference type="KEGG" id="gtt:GUITHDRAFT_140620"/>
<dbReference type="AlphaFoldDB" id="L1J5D1"/>
<dbReference type="GeneID" id="17299965"/>
<name>L1J5D1_GUITC</name>
<protein>
    <submittedName>
        <fullName evidence="2 3">Uncharacterized protein</fullName>
    </submittedName>
</protein>
<evidence type="ECO:0000256" key="1">
    <source>
        <dbReference type="SAM" id="Coils"/>
    </source>
</evidence>
<dbReference type="Proteomes" id="UP000011087">
    <property type="component" value="Unassembled WGS sequence"/>
</dbReference>